<protein>
    <recommendedName>
        <fullName evidence="4">Cystatin domain-containing protein</fullName>
    </recommendedName>
</protein>
<dbReference type="InterPro" id="IPR000010">
    <property type="entry name" value="Cystatin_dom"/>
</dbReference>
<accession>A0ABU6R3L9</accession>
<organism evidence="5 6">
    <name type="scientific">Stylosanthes scabra</name>
    <dbReference type="NCBI Taxonomy" id="79078"/>
    <lineage>
        <taxon>Eukaryota</taxon>
        <taxon>Viridiplantae</taxon>
        <taxon>Streptophyta</taxon>
        <taxon>Embryophyta</taxon>
        <taxon>Tracheophyta</taxon>
        <taxon>Spermatophyta</taxon>
        <taxon>Magnoliopsida</taxon>
        <taxon>eudicotyledons</taxon>
        <taxon>Gunneridae</taxon>
        <taxon>Pentapetalae</taxon>
        <taxon>rosids</taxon>
        <taxon>fabids</taxon>
        <taxon>Fabales</taxon>
        <taxon>Fabaceae</taxon>
        <taxon>Papilionoideae</taxon>
        <taxon>50 kb inversion clade</taxon>
        <taxon>dalbergioids sensu lato</taxon>
        <taxon>Dalbergieae</taxon>
        <taxon>Pterocarpus clade</taxon>
        <taxon>Stylosanthes</taxon>
    </lineage>
</organism>
<keyword evidence="1" id="KW-0646">Protease inhibitor</keyword>
<dbReference type="EMBL" id="JASCZI010030216">
    <property type="protein sequence ID" value="MED6118595.1"/>
    <property type="molecule type" value="Genomic_DNA"/>
</dbReference>
<dbReference type="Proteomes" id="UP001341840">
    <property type="component" value="Unassembled WGS sequence"/>
</dbReference>
<evidence type="ECO:0000256" key="3">
    <source>
        <dbReference type="SAM" id="SignalP"/>
    </source>
</evidence>
<keyword evidence="6" id="KW-1185">Reference proteome</keyword>
<evidence type="ECO:0000259" key="4">
    <source>
        <dbReference type="SMART" id="SM00043"/>
    </source>
</evidence>
<gene>
    <name evidence="5" type="ORF">PIB30_004200</name>
</gene>
<name>A0ABU6R3L9_9FABA</name>
<keyword evidence="3" id="KW-0732">Signal</keyword>
<dbReference type="SMART" id="SM00043">
    <property type="entry name" value="CY"/>
    <property type="match status" value="1"/>
</dbReference>
<evidence type="ECO:0000313" key="5">
    <source>
        <dbReference type="EMBL" id="MED6118595.1"/>
    </source>
</evidence>
<keyword evidence="2" id="KW-0789">Thiol protease inhibitor</keyword>
<reference evidence="5 6" key="1">
    <citation type="journal article" date="2023" name="Plants (Basel)">
        <title>Bridging the Gap: Combining Genomics and Transcriptomics Approaches to Understand Stylosanthes scabra, an Orphan Legume from the Brazilian Caatinga.</title>
        <authorList>
            <person name="Ferreira-Neto J.R.C."/>
            <person name="da Silva M.D."/>
            <person name="Binneck E."/>
            <person name="de Melo N.F."/>
            <person name="da Silva R.H."/>
            <person name="de Melo A.L.T.M."/>
            <person name="Pandolfi V."/>
            <person name="Bustamante F.O."/>
            <person name="Brasileiro-Vidal A.C."/>
            <person name="Benko-Iseppon A.M."/>
        </authorList>
    </citation>
    <scope>NUCLEOTIDE SEQUENCE [LARGE SCALE GENOMIC DNA]</scope>
    <source>
        <tissue evidence="5">Leaves</tissue>
    </source>
</reference>
<feature type="domain" description="Cystatin" evidence="4">
    <location>
        <begin position="34"/>
        <end position="125"/>
    </location>
</feature>
<sequence length="127" mass="14649">MVSMKQHHLLLLSLLSLLFLSAALSAFAASRQALIGGRWDHIKDAHKSLRAQETGEFAVREYNKQSERNLTFVQVVTGETQIVDGTNFRLILAVEDEKHRKLDYEAVVWEDIHRRYRNLTSFRGLLL</sequence>
<proteinExistence type="predicted"/>
<feature type="signal peptide" evidence="3">
    <location>
        <begin position="1"/>
        <end position="25"/>
    </location>
</feature>
<dbReference type="PANTHER" id="PTHR47364">
    <property type="entry name" value="CYSTEINE PROTEINASE INHIBITOR 5"/>
    <property type="match status" value="1"/>
</dbReference>
<evidence type="ECO:0000313" key="6">
    <source>
        <dbReference type="Proteomes" id="UP001341840"/>
    </source>
</evidence>
<evidence type="ECO:0000256" key="1">
    <source>
        <dbReference type="ARBA" id="ARBA00022690"/>
    </source>
</evidence>
<evidence type="ECO:0000256" key="2">
    <source>
        <dbReference type="ARBA" id="ARBA00022704"/>
    </source>
</evidence>
<dbReference type="PANTHER" id="PTHR47364:SF2">
    <property type="entry name" value="CYSTEINE PROTEINASE INHIBITOR 5"/>
    <property type="match status" value="1"/>
</dbReference>
<dbReference type="CDD" id="cd00042">
    <property type="entry name" value="CY"/>
    <property type="match status" value="1"/>
</dbReference>
<dbReference type="Pfam" id="PF16845">
    <property type="entry name" value="SQAPI"/>
    <property type="match status" value="1"/>
</dbReference>
<feature type="chain" id="PRO_5045136914" description="Cystatin domain-containing protein" evidence="3">
    <location>
        <begin position="26"/>
        <end position="127"/>
    </location>
</feature>
<comment type="caution">
    <text evidence="5">The sequence shown here is derived from an EMBL/GenBank/DDBJ whole genome shotgun (WGS) entry which is preliminary data.</text>
</comment>
<dbReference type="Gene3D" id="3.10.450.10">
    <property type="match status" value="1"/>
</dbReference>
<dbReference type="InterPro" id="IPR046350">
    <property type="entry name" value="Cystatin_sf"/>
</dbReference>
<dbReference type="SUPFAM" id="SSF54403">
    <property type="entry name" value="Cystatin/monellin"/>
    <property type="match status" value="1"/>
</dbReference>